<dbReference type="RefSeq" id="WP_185110646.1">
    <property type="nucleotide sequence ID" value="NZ_JACHMI010000001.1"/>
</dbReference>
<dbReference type="AlphaFoldDB" id="A0A7X0P6I1"/>
<proteinExistence type="predicted"/>
<protein>
    <submittedName>
        <fullName evidence="1">Uncharacterized protein</fullName>
    </submittedName>
</protein>
<gene>
    <name evidence="1" type="ORF">HD593_010959</name>
</gene>
<evidence type="ECO:0000313" key="2">
    <source>
        <dbReference type="Proteomes" id="UP000565579"/>
    </source>
</evidence>
<dbReference type="Proteomes" id="UP000565579">
    <property type="component" value="Unassembled WGS sequence"/>
</dbReference>
<name>A0A7X0P6I1_9ACTN</name>
<comment type="caution">
    <text evidence="1">The sequence shown here is derived from an EMBL/GenBank/DDBJ whole genome shotgun (WGS) entry which is preliminary data.</text>
</comment>
<evidence type="ECO:0000313" key="1">
    <source>
        <dbReference type="EMBL" id="MBB6556164.1"/>
    </source>
</evidence>
<accession>A0A7X0P6I1</accession>
<organism evidence="1 2">
    <name type="scientific">Nonomuraea rubra</name>
    <dbReference type="NCBI Taxonomy" id="46180"/>
    <lineage>
        <taxon>Bacteria</taxon>
        <taxon>Bacillati</taxon>
        <taxon>Actinomycetota</taxon>
        <taxon>Actinomycetes</taxon>
        <taxon>Streptosporangiales</taxon>
        <taxon>Streptosporangiaceae</taxon>
        <taxon>Nonomuraea</taxon>
    </lineage>
</organism>
<reference evidence="1 2" key="1">
    <citation type="submission" date="2020-08" db="EMBL/GenBank/DDBJ databases">
        <title>Sequencing the genomes of 1000 actinobacteria strains.</title>
        <authorList>
            <person name="Klenk H.-P."/>
        </authorList>
    </citation>
    <scope>NUCLEOTIDE SEQUENCE [LARGE SCALE GENOMIC DNA]</scope>
    <source>
        <strain evidence="1 2">DSM 43768</strain>
    </source>
</reference>
<dbReference type="EMBL" id="JACHMI010000001">
    <property type="protein sequence ID" value="MBB6556164.1"/>
    <property type="molecule type" value="Genomic_DNA"/>
</dbReference>
<sequence>MNAIGLAAIRAALESLPAQCRYHGDSTEPPANNLFRREACCDTGIPAQRRKEAEQALIALGWTPPFSTVACNDWSMSKEHPPHEWDGDVRVPGHFTCPGWPSAGER</sequence>
<keyword evidence="2" id="KW-1185">Reference proteome</keyword>